<evidence type="ECO:0000256" key="2">
    <source>
        <dbReference type="ARBA" id="ARBA00022692"/>
    </source>
</evidence>
<comment type="similarity">
    <text evidence="5">Belongs to the anion channel-forming bestrophin (TC 1.A.46) family. Calcium-sensitive chloride channel subfamily.</text>
</comment>
<protein>
    <submittedName>
        <fullName evidence="9">Uncharacterized protein</fullName>
    </submittedName>
</protein>
<dbReference type="GO" id="GO:0005254">
    <property type="term" value="F:chloride channel activity"/>
    <property type="evidence" value="ECO:0007669"/>
    <property type="project" value="InterPro"/>
</dbReference>
<organism evidence="9 10">
    <name type="scientific">Chloropicon primus</name>
    <dbReference type="NCBI Taxonomy" id="1764295"/>
    <lineage>
        <taxon>Eukaryota</taxon>
        <taxon>Viridiplantae</taxon>
        <taxon>Chlorophyta</taxon>
        <taxon>Chloropicophyceae</taxon>
        <taxon>Chloropicales</taxon>
        <taxon>Chloropicaceae</taxon>
        <taxon>Chloropicon</taxon>
    </lineage>
</organism>
<gene>
    <name evidence="9" type="ORF">A3770_20p86150</name>
    <name evidence="8" type="ORF">CPRI1469_LOCUS6319</name>
</gene>
<evidence type="ECO:0000313" key="9">
    <source>
        <dbReference type="EMBL" id="QDZ26097.1"/>
    </source>
</evidence>
<evidence type="ECO:0000256" key="3">
    <source>
        <dbReference type="ARBA" id="ARBA00022989"/>
    </source>
</evidence>
<dbReference type="InterPro" id="IPR000615">
    <property type="entry name" value="Bestrophin"/>
</dbReference>
<keyword evidence="10" id="KW-1185">Reference proteome</keyword>
<dbReference type="PANTHER" id="PTHR10736">
    <property type="entry name" value="BESTROPHIN"/>
    <property type="match status" value="1"/>
</dbReference>
<reference evidence="9 10" key="1">
    <citation type="submission" date="2018-07" db="EMBL/GenBank/DDBJ databases">
        <title>The complete nuclear genome of the prasinophyte Chloropicon primus (CCMP1205).</title>
        <authorList>
            <person name="Pombert J.-F."/>
            <person name="Otis C."/>
            <person name="Turmel M."/>
            <person name="Lemieux C."/>
        </authorList>
    </citation>
    <scope>NUCLEOTIDE SEQUENCE [LARGE SCALE GENOMIC DNA]</scope>
    <source>
        <strain evidence="9 10">CCMP1205</strain>
    </source>
</reference>
<feature type="transmembrane region" description="Helical" evidence="7">
    <location>
        <begin position="154"/>
        <end position="179"/>
    </location>
</feature>
<dbReference type="GO" id="GO:0016020">
    <property type="term" value="C:membrane"/>
    <property type="evidence" value="ECO:0007669"/>
    <property type="project" value="UniProtKB-SubCell"/>
</dbReference>
<evidence type="ECO:0000256" key="4">
    <source>
        <dbReference type="ARBA" id="ARBA00023136"/>
    </source>
</evidence>
<dbReference type="AlphaFoldDB" id="A0A5B8MZK2"/>
<evidence type="ECO:0000256" key="6">
    <source>
        <dbReference type="SAM" id="MobiDB-lite"/>
    </source>
</evidence>
<dbReference type="STRING" id="1764295.A0A5B8MZK2"/>
<dbReference type="EMBL" id="CP031053">
    <property type="protein sequence ID" value="QDZ26097.1"/>
    <property type="molecule type" value="Genomic_DNA"/>
</dbReference>
<evidence type="ECO:0000313" key="10">
    <source>
        <dbReference type="Proteomes" id="UP000316726"/>
    </source>
</evidence>
<dbReference type="InterPro" id="IPR021134">
    <property type="entry name" value="Bestrophin-like"/>
</dbReference>
<dbReference type="Pfam" id="PF01062">
    <property type="entry name" value="Bestrophin"/>
    <property type="match status" value="1"/>
</dbReference>
<accession>A0A5B8MZK2</accession>
<dbReference type="PANTHER" id="PTHR10736:SF0">
    <property type="entry name" value="BESTROPHIN HOMOLOG"/>
    <property type="match status" value="1"/>
</dbReference>
<feature type="region of interest" description="Disordered" evidence="6">
    <location>
        <begin position="1"/>
        <end position="31"/>
    </location>
</feature>
<keyword evidence="2 7" id="KW-0812">Transmembrane</keyword>
<name>A0A5B8MZK2_9CHLO</name>
<evidence type="ECO:0000256" key="7">
    <source>
        <dbReference type="SAM" id="Phobius"/>
    </source>
</evidence>
<dbReference type="Proteomes" id="UP000316726">
    <property type="component" value="Chromosome 20"/>
</dbReference>
<dbReference type="EMBL" id="HBHL01009475">
    <property type="protein sequence ID" value="CAD9717458.1"/>
    <property type="molecule type" value="Transcribed_RNA"/>
</dbReference>
<evidence type="ECO:0000313" key="8">
    <source>
        <dbReference type="EMBL" id="CAD9717458.1"/>
    </source>
</evidence>
<comment type="subcellular location">
    <subcellularLocation>
        <location evidence="1">Membrane</location>
    </subcellularLocation>
</comment>
<dbReference type="OrthoDB" id="201595at2759"/>
<proteinExistence type="inferred from homology"/>
<evidence type="ECO:0000256" key="1">
    <source>
        <dbReference type="ARBA" id="ARBA00004370"/>
    </source>
</evidence>
<keyword evidence="3 7" id="KW-1133">Transmembrane helix</keyword>
<keyword evidence="4 7" id="KW-0472">Membrane</keyword>
<sequence length="505" mass="57474">MSSKHKRSESVGGSPSTSRRAEEESPSSYSMWYSRYGSNEAEGGDLEGGEMERDMEATLTACVTRLGRGGQKEARRGCFKWRASKETAAALREEGFAPLADQPPTDGSLEFKYLVDDMMRVVYEGAGVKKIARYNEQKLVRYGWMKRKVYRTTFLASSYGWLQIFFLYGLTGFVAAMVFTLLKAVGANDRTVESLQSGLEISSTIEIFVAFLLGSFIKKTIDIWWELRHDTLQQLMNVIADMCLRMAIYFPGKDYEDRHARETIMRYGILSLALLFQDAKKVDIWKKRQARGCGVLNLDHLQRDKLLTSREAALLHNVPAKSQMCWVWISSLFTKWCLDGRLPDPLGNQNSMLQYSEEARNAISTILAQLTMQFPLSYSYLIVFFCKVYMGTLAVEAGVTAGSSLLQGQTNYATLLTKCFALTVSPIVYQGLLELKERVSNPFRNNMQDYSLKMFHARLRNECTGFFKCAMEPPYTTPEDPEPSRLPPQFIERQVNTAMYDFDVY</sequence>
<evidence type="ECO:0000256" key="5">
    <source>
        <dbReference type="ARBA" id="ARBA00034769"/>
    </source>
</evidence>
<reference evidence="8" key="2">
    <citation type="submission" date="2021-01" db="EMBL/GenBank/DDBJ databases">
        <authorList>
            <person name="Corre E."/>
            <person name="Pelletier E."/>
            <person name="Niang G."/>
            <person name="Scheremetjew M."/>
            <person name="Finn R."/>
            <person name="Kale V."/>
            <person name="Holt S."/>
            <person name="Cochrane G."/>
            <person name="Meng A."/>
            <person name="Brown T."/>
            <person name="Cohen L."/>
        </authorList>
    </citation>
    <scope>NUCLEOTIDE SEQUENCE</scope>
    <source>
        <strain evidence="8">CCMP1205</strain>
    </source>
</reference>